<dbReference type="GO" id="GO:0005789">
    <property type="term" value="C:endoplasmic reticulum membrane"/>
    <property type="evidence" value="ECO:0007669"/>
    <property type="project" value="UniProtKB-SubCell"/>
</dbReference>
<keyword evidence="4" id="KW-0256">Endoplasmic reticulum</keyword>
<dbReference type="PANTHER" id="PTHR23129:SF0">
    <property type="entry name" value="ACYL-COENZYME A DIPHOSPHATASE FITM2"/>
    <property type="match status" value="1"/>
</dbReference>
<dbReference type="GO" id="GO:0034389">
    <property type="term" value="P:lipid droplet organization"/>
    <property type="evidence" value="ECO:0007669"/>
    <property type="project" value="TreeGrafter"/>
</dbReference>
<dbReference type="Proteomes" id="UP000887564">
    <property type="component" value="Unplaced"/>
</dbReference>
<reference evidence="10" key="1">
    <citation type="submission" date="2022-11" db="UniProtKB">
        <authorList>
            <consortium name="WormBaseParasite"/>
        </authorList>
    </citation>
    <scope>IDENTIFICATION</scope>
</reference>
<keyword evidence="3" id="KW-0378">Hydrolase</keyword>
<sequence>LHIFRFKDFELLVSVLYYHHLTQKVLGALVAVLCWFITYRVWYPVTHLPPMPLHHKARSL</sequence>
<comment type="subcellular location">
    <subcellularLocation>
        <location evidence="1">Endoplasmic reticulum membrane</location>
        <topology evidence="1">Multi-pass membrane protein</topology>
    </subcellularLocation>
</comment>
<keyword evidence="5 8" id="KW-1133">Transmembrane helix</keyword>
<evidence type="ECO:0000256" key="5">
    <source>
        <dbReference type="ARBA" id="ARBA00022989"/>
    </source>
</evidence>
<dbReference type="WBParaSite" id="PEQ_0000132801-mRNA-1">
    <property type="protein sequence ID" value="PEQ_0000132801-mRNA-1"/>
    <property type="gene ID" value="PEQ_0000132801"/>
</dbReference>
<evidence type="ECO:0000256" key="6">
    <source>
        <dbReference type="ARBA" id="ARBA00023098"/>
    </source>
</evidence>
<evidence type="ECO:0000256" key="3">
    <source>
        <dbReference type="ARBA" id="ARBA00022801"/>
    </source>
</evidence>
<name>A0A914R4Y2_PAREQ</name>
<evidence type="ECO:0000313" key="9">
    <source>
        <dbReference type="Proteomes" id="UP000887564"/>
    </source>
</evidence>
<keyword evidence="6" id="KW-0443">Lipid metabolism</keyword>
<evidence type="ECO:0000256" key="2">
    <source>
        <dbReference type="ARBA" id="ARBA00022692"/>
    </source>
</evidence>
<dbReference type="InterPro" id="IPR019388">
    <property type="entry name" value="FIT"/>
</dbReference>
<evidence type="ECO:0000256" key="8">
    <source>
        <dbReference type="SAM" id="Phobius"/>
    </source>
</evidence>
<evidence type="ECO:0000256" key="1">
    <source>
        <dbReference type="ARBA" id="ARBA00004477"/>
    </source>
</evidence>
<keyword evidence="9" id="KW-1185">Reference proteome</keyword>
<feature type="transmembrane region" description="Helical" evidence="8">
    <location>
        <begin position="21"/>
        <end position="42"/>
    </location>
</feature>
<dbReference type="PANTHER" id="PTHR23129">
    <property type="entry name" value="ACYL-COENZYME A DIPHOSPHATASE FITM2"/>
    <property type="match status" value="1"/>
</dbReference>
<proteinExistence type="predicted"/>
<organism evidence="9 10">
    <name type="scientific">Parascaris equorum</name>
    <name type="common">Equine roundworm</name>
    <dbReference type="NCBI Taxonomy" id="6256"/>
    <lineage>
        <taxon>Eukaryota</taxon>
        <taxon>Metazoa</taxon>
        <taxon>Ecdysozoa</taxon>
        <taxon>Nematoda</taxon>
        <taxon>Chromadorea</taxon>
        <taxon>Rhabditida</taxon>
        <taxon>Spirurina</taxon>
        <taxon>Ascaridomorpha</taxon>
        <taxon>Ascaridoidea</taxon>
        <taxon>Ascarididae</taxon>
        <taxon>Parascaris</taxon>
    </lineage>
</organism>
<accession>A0A914R4Y2</accession>
<dbReference type="GO" id="GO:0010945">
    <property type="term" value="F:coenzyme A diphosphatase activity"/>
    <property type="evidence" value="ECO:0007669"/>
    <property type="project" value="InterPro"/>
</dbReference>
<evidence type="ECO:0000256" key="7">
    <source>
        <dbReference type="ARBA" id="ARBA00023136"/>
    </source>
</evidence>
<evidence type="ECO:0000256" key="4">
    <source>
        <dbReference type="ARBA" id="ARBA00022824"/>
    </source>
</evidence>
<dbReference type="AlphaFoldDB" id="A0A914R4Y2"/>
<dbReference type="GO" id="GO:0019915">
    <property type="term" value="P:lipid storage"/>
    <property type="evidence" value="ECO:0007669"/>
    <property type="project" value="InterPro"/>
</dbReference>
<keyword evidence="2 8" id="KW-0812">Transmembrane</keyword>
<keyword evidence="7 8" id="KW-0472">Membrane</keyword>
<dbReference type="GO" id="GO:0008654">
    <property type="term" value="P:phospholipid biosynthetic process"/>
    <property type="evidence" value="ECO:0007669"/>
    <property type="project" value="TreeGrafter"/>
</dbReference>
<protein>
    <submittedName>
        <fullName evidence="10">Uncharacterized protein</fullName>
    </submittedName>
</protein>
<evidence type="ECO:0000313" key="10">
    <source>
        <dbReference type="WBParaSite" id="PEQ_0000132801-mRNA-1"/>
    </source>
</evidence>